<dbReference type="PATRIC" id="fig|1088869.3.peg.986"/>
<evidence type="ECO:0000313" key="2">
    <source>
        <dbReference type="Proteomes" id="UP000004949"/>
    </source>
</evidence>
<name>G6XHL5_9PROT</name>
<reference evidence="1 2" key="1">
    <citation type="submission" date="2011-10" db="EMBL/GenBank/DDBJ databases">
        <title>Genome sequence of Gluconobacter morbifer G707, isolated from Drosophila gut.</title>
        <authorList>
            <person name="Lee W.-J."/>
            <person name="Kim E.-K."/>
        </authorList>
    </citation>
    <scope>NUCLEOTIDE SEQUENCE [LARGE SCALE GENOMIC DNA]</scope>
    <source>
        <strain evidence="1 2">G707</strain>
    </source>
</reference>
<sequence length="41" mass="4615">MNRFDVTLRNAEYLPTFSQILNAALIAVLRQHNTNAEKAGL</sequence>
<protein>
    <submittedName>
        <fullName evidence="1">Transposase (Class II)</fullName>
    </submittedName>
</protein>
<gene>
    <name evidence="1" type="ORF">GMO_09810</name>
</gene>
<keyword evidence="2" id="KW-1185">Reference proteome</keyword>
<organism evidence="1 2">
    <name type="scientific">Gluconobacter morbifer G707</name>
    <dbReference type="NCBI Taxonomy" id="1088869"/>
    <lineage>
        <taxon>Bacteria</taxon>
        <taxon>Pseudomonadati</taxon>
        <taxon>Pseudomonadota</taxon>
        <taxon>Alphaproteobacteria</taxon>
        <taxon>Acetobacterales</taxon>
        <taxon>Acetobacteraceae</taxon>
        <taxon>Gluconobacter</taxon>
    </lineage>
</organism>
<proteinExistence type="predicted"/>
<accession>G6XHL5</accession>
<dbReference type="AlphaFoldDB" id="G6XHL5"/>
<dbReference type="EMBL" id="AGQV01000001">
    <property type="protein sequence ID" value="EHH69673.1"/>
    <property type="molecule type" value="Genomic_DNA"/>
</dbReference>
<evidence type="ECO:0000313" key="1">
    <source>
        <dbReference type="EMBL" id="EHH69673.1"/>
    </source>
</evidence>
<dbReference type="Proteomes" id="UP000004949">
    <property type="component" value="Unassembled WGS sequence"/>
</dbReference>
<comment type="caution">
    <text evidence="1">The sequence shown here is derived from an EMBL/GenBank/DDBJ whole genome shotgun (WGS) entry which is preliminary data.</text>
</comment>